<keyword evidence="3" id="KW-0677">Repeat</keyword>
<dbReference type="GO" id="GO:0000472">
    <property type="term" value="P:endonucleolytic cleavage to generate mature 5'-end of SSU-rRNA from (SSU-rRNA, 5.8S rRNA, LSU-rRNA)"/>
    <property type="evidence" value="ECO:0007669"/>
    <property type="project" value="TreeGrafter"/>
</dbReference>
<dbReference type="KEGG" id="bbes:BESB_035800"/>
<feature type="region of interest" description="Disordered" evidence="6">
    <location>
        <begin position="683"/>
        <end position="709"/>
    </location>
</feature>
<dbReference type="SUPFAM" id="SSF50978">
    <property type="entry name" value="WD40 repeat-like"/>
    <property type="match status" value="2"/>
</dbReference>
<dbReference type="VEuPathDB" id="ToxoDB:BESB_035800"/>
<dbReference type="PROSITE" id="PS50082">
    <property type="entry name" value="WD_REPEATS_2"/>
    <property type="match status" value="2"/>
</dbReference>
<feature type="compositionally biased region" description="Low complexity" evidence="6">
    <location>
        <begin position="844"/>
        <end position="866"/>
    </location>
</feature>
<evidence type="ECO:0000256" key="1">
    <source>
        <dbReference type="ARBA" id="ARBA00004604"/>
    </source>
</evidence>
<keyword evidence="2 5" id="KW-0853">WD repeat</keyword>
<dbReference type="InterPro" id="IPR001680">
    <property type="entry name" value="WD40_rpt"/>
</dbReference>
<dbReference type="GO" id="GO:0030686">
    <property type="term" value="C:90S preribosome"/>
    <property type="evidence" value="ECO:0007669"/>
    <property type="project" value="TreeGrafter"/>
</dbReference>
<evidence type="ECO:0000256" key="3">
    <source>
        <dbReference type="ARBA" id="ARBA00022737"/>
    </source>
</evidence>
<evidence type="ECO:0000256" key="5">
    <source>
        <dbReference type="PROSITE-ProRule" id="PRU00221"/>
    </source>
</evidence>
<feature type="domain" description="U3 small nucleolar RNA-associated protein 13 C-terminal" evidence="7">
    <location>
        <begin position="1267"/>
        <end position="1363"/>
    </location>
</feature>
<feature type="region of interest" description="Disordered" evidence="6">
    <location>
        <begin position="1223"/>
        <end position="1251"/>
    </location>
</feature>
<dbReference type="PANTHER" id="PTHR19854:SF15">
    <property type="entry name" value="TRANSDUCIN BETA-LIKE PROTEIN 3"/>
    <property type="match status" value="1"/>
</dbReference>
<dbReference type="Pfam" id="PF08625">
    <property type="entry name" value="Utp13"/>
    <property type="match status" value="1"/>
</dbReference>
<keyword evidence="9" id="KW-1185">Reference proteome</keyword>
<sequence length="1482" mass="158847">MGELSTTWQPRLLLQSFCSNAATVSSLNLASSPSLSSSVQAENSQLLFSLNGGSLFAVPLDAAIGASERRAAEPRSRKTEDADAAQDGARDDPLASAPSPVFLRHPVAAPQQLINEEIAEGIAAFATCNLSPSASQTSHPSSLFARGEAASEREGLLVTAGASTGLLRCFRVHVQPQRAIAPADDEDEETAEESRGLQLLRSMQQRAAGGDGQDNESPLCLNGENGAGAWLKMEELIKWRGSRGVARLLALSQPFEPPFLLSRGRKAVCRCLAVGYADGAVECHLFLFFFGRAARPAAAEQGDNADSKDAKGAESQGDEIRLVSMQVVQRCFAEQFNGEAVNALRFHPSRLLLAVGGERGRLQLVDLAPAVFSSLASLTGRAPADAPRRRSVYALSDHMSAINSLAFAAAFEGAKKKAKPFGRERETDGTAQPQALGVLVSAGGDKLVNFWNLEESLSSSAGDLETLAFELGGRRGEGKKKGSRLADWEERANAPSELTPSLQLPTSELITAMVYVHTKTADVRAKKREDKCDDADEERGLLFVGGEEGNLLVFSLKQRKFIKTVPLPTRSAAAVASSLPGHSSSSRGRQVSEDLNAVVRSLTLVQREARLHLMVAQESGVISLFPLAAFFSQGTLASSSLPSRSKPSFFVGRMEGILASRFLPQPPAGCRCPCCSLRRAAPQVEGERGKRKREEQEGAAIEDEDTSDAARASSAFPRSLVALVGERQPWLLRLDDVSGAGRPIGWGDADGDCAGSKSPAALVEAHEAPAACCDVSRKGCWVVSGASDGSIAVWHVASGRLLARVPSGHHGGAINAVALQQKEWVRASPLFKKPQEGACSSEDASASPSRKASKARSAASPSATSGAGWAGMLCSCDCRGINSSTPHSLIFAAASSGDHAVKLWRAEITPGFLLNEKQYAFEGKPGKAKNKEREAAGAAPQVLVTSLASVVAHRKEINDIKISPNDSLLCTVSQDKTGKLFSFPSLAYIGELRGHTRSIFACAFPKREKLVATASADATVKLWNVNTLACIKTFQSTVGGGILALSFLSRDTQLVTGTSEGLLELWNCRTAECVGTLPAVHEENKIWCLDVCAPAMVTGGSGGLLCLWEDITKLTRRKAQVAQLRETQQLAALKLLAAEGRGTEVFSLLLRLRRKAGMREFLEGHFGKILLRAFQRGLDLQRQLSLASSSSLKPGSLFGADLDSSPATFHRFASFLDSLEAEAESPEGADRRGKKGRRAGGAAQNEASRAKWTAGESLRGAFLRDLDGELSLLDLLRTLKKKDIKTLLQFATDWNSDSHTAWLGQGLMNLLLEVRGAEAIFGGDKDRKRQEELENFVGSFCAYTARHERRLNALIEKSFLLDLLQGCEGDGGLGYDVRRKTKGELGHEYAKEEVRSAAEATAFTRLCLYGEDEAKTETKEKGKKTLEAEDDADTQSAEDEEEVDESEEEEDEEEQGDSEDGEGDSEAEDEAAEDVEDDSEAD</sequence>
<evidence type="ECO:0000256" key="4">
    <source>
        <dbReference type="ARBA" id="ARBA00023242"/>
    </source>
</evidence>
<dbReference type="InterPro" id="IPR036322">
    <property type="entry name" value="WD40_repeat_dom_sf"/>
</dbReference>
<dbReference type="InterPro" id="IPR013934">
    <property type="entry name" value="Utp13_C"/>
</dbReference>
<gene>
    <name evidence="8" type="ORF">BESB_035800</name>
</gene>
<feature type="compositionally biased region" description="Acidic residues" evidence="6">
    <location>
        <begin position="1428"/>
        <end position="1482"/>
    </location>
</feature>
<feature type="compositionally biased region" description="Basic and acidic residues" evidence="6">
    <location>
        <begin position="68"/>
        <end position="81"/>
    </location>
</feature>
<keyword evidence="4" id="KW-0539">Nucleus</keyword>
<evidence type="ECO:0000313" key="9">
    <source>
        <dbReference type="Proteomes" id="UP000224006"/>
    </source>
</evidence>
<dbReference type="RefSeq" id="XP_029221131.1">
    <property type="nucleotide sequence ID" value="XM_029362166.1"/>
</dbReference>
<evidence type="ECO:0000256" key="6">
    <source>
        <dbReference type="SAM" id="MobiDB-lite"/>
    </source>
</evidence>
<evidence type="ECO:0000259" key="7">
    <source>
        <dbReference type="Pfam" id="PF08625"/>
    </source>
</evidence>
<dbReference type="PROSITE" id="PS50294">
    <property type="entry name" value="WD_REPEATS_REGION"/>
    <property type="match status" value="1"/>
</dbReference>
<evidence type="ECO:0000313" key="8">
    <source>
        <dbReference type="EMBL" id="PFH37122.1"/>
    </source>
</evidence>
<dbReference type="STRING" id="94643.A0A2A9MNA8"/>
<organism evidence="8 9">
    <name type="scientific">Besnoitia besnoiti</name>
    <name type="common">Apicomplexan protozoan</name>
    <dbReference type="NCBI Taxonomy" id="94643"/>
    <lineage>
        <taxon>Eukaryota</taxon>
        <taxon>Sar</taxon>
        <taxon>Alveolata</taxon>
        <taxon>Apicomplexa</taxon>
        <taxon>Conoidasida</taxon>
        <taxon>Coccidia</taxon>
        <taxon>Eucoccidiorida</taxon>
        <taxon>Eimeriorina</taxon>
        <taxon>Sarcocystidae</taxon>
        <taxon>Besnoitia</taxon>
    </lineage>
</organism>
<dbReference type="OrthoDB" id="674604at2759"/>
<dbReference type="Proteomes" id="UP000224006">
    <property type="component" value="Chromosome II"/>
</dbReference>
<dbReference type="SMART" id="SM00320">
    <property type="entry name" value="WD40"/>
    <property type="match status" value="7"/>
</dbReference>
<feature type="repeat" description="WD" evidence="5">
    <location>
        <begin position="992"/>
        <end position="1033"/>
    </location>
</feature>
<accession>A0A2A9MNA8</accession>
<feature type="repeat" description="WD" evidence="5">
    <location>
        <begin position="763"/>
        <end position="804"/>
    </location>
</feature>
<feature type="compositionally biased region" description="Basic and acidic residues" evidence="6">
    <location>
        <begin position="1414"/>
        <end position="1427"/>
    </location>
</feature>
<feature type="region of interest" description="Disordered" evidence="6">
    <location>
        <begin position="834"/>
        <end position="866"/>
    </location>
</feature>
<dbReference type="InterPro" id="IPR019775">
    <property type="entry name" value="WD40_repeat_CS"/>
</dbReference>
<dbReference type="GO" id="GO:0000480">
    <property type="term" value="P:endonucleolytic cleavage in 5'-ETS of tricistronic rRNA transcript (SSU-rRNA, 5.8S rRNA, LSU-rRNA)"/>
    <property type="evidence" value="ECO:0007669"/>
    <property type="project" value="TreeGrafter"/>
</dbReference>
<dbReference type="Gene3D" id="2.130.10.10">
    <property type="entry name" value="YVTN repeat-like/Quinoprotein amine dehydrogenase"/>
    <property type="match status" value="3"/>
</dbReference>
<dbReference type="GO" id="GO:0034511">
    <property type="term" value="F:U3 snoRNA binding"/>
    <property type="evidence" value="ECO:0007669"/>
    <property type="project" value="TreeGrafter"/>
</dbReference>
<feature type="compositionally biased region" description="Basic and acidic residues" evidence="6">
    <location>
        <begin position="685"/>
        <end position="696"/>
    </location>
</feature>
<dbReference type="Pfam" id="PF00400">
    <property type="entry name" value="WD40"/>
    <property type="match status" value="3"/>
</dbReference>
<reference evidence="8 9" key="1">
    <citation type="submission" date="2017-09" db="EMBL/GenBank/DDBJ databases">
        <title>Genome sequencing of Besnoitia besnoiti strain Bb-Ger1.</title>
        <authorList>
            <person name="Schares G."/>
            <person name="Venepally P."/>
            <person name="Lorenzi H.A."/>
        </authorList>
    </citation>
    <scope>NUCLEOTIDE SEQUENCE [LARGE SCALE GENOMIC DNA]</scope>
    <source>
        <strain evidence="8 9">Bb-Ger1</strain>
    </source>
</reference>
<protein>
    <submittedName>
        <fullName evidence="8">WD domain, G-beta repeat-containing protein</fullName>
    </submittedName>
</protein>
<dbReference type="EMBL" id="NWUJ01000002">
    <property type="protein sequence ID" value="PFH37122.1"/>
    <property type="molecule type" value="Genomic_DNA"/>
</dbReference>
<dbReference type="GO" id="GO:0032040">
    <property type="term" value="C:small-subunit processome"/>
    <property type="evidence" value="ECO:0007669"/>
    <property type="project" value="InterPro"/>
</dbReference>
<dbReference type="InterPro" id="IPR015943">
    <property type="entry name" value="WD40/YVTN_repeat-like_dom_sf"/>
</dbReference>
<comment type="caution">
    <text evidence="8">The sequence shown here is derived from an EMBL/GenBank/DDBJ whole genome shotgun (WGS) entry which is preliminary data.</text>
</comment>
<dbReference type="PROSITE" id="PS00678">
    <property type="entry name" value="WD_REPEATS_1"/>
    <property type="match status" value="1"/>
</dbReference>
<dbReference type="GeneID" id="40308561"/>
<comment type="subcellular location">
    <subcellularLocation>
        <location evidence="1">Nucleus</location>
        <location evidence="1">Nucleolus</location>
    </subcellularLocation>
</comment>
<feature type="region of interest" description="Disordered" evidence="6">
    <location>
        <begin position="1414"/>
        <end position="1482"/>
    </location>
</feature>
<evidence type="ECO:0000256" key="2">
    <source>
        <dbReference type="ARBA" id="ARBA00022574"/>
    </source>
</evidence>
<feature type="region of interest" description="Disordered" evidence="6">
    <location>
        <begin position="68"/>
        <end position="99"/>
    </location>
</feature>
<dbReference type="PANTHER" id="PTHR19854">
    <property type="entry name" value="TRANSDUCIN BETA-LIKE 3"/>
    <property type="match status" value="1"/>
</dbReference>
<name>A0A2A9MNA8_BESBE</name>
<proteinExistence type="predicted"/>